<evidence type="ECO:0000313" key="7">
    <source>
        <dbReference type="EMBL" id="SDH13773.1"/>
    </source>
</evidence>
<evidence type="ECO:0000256" key="2">
    <source>
        <dbReference type="ARBA" id="ARBA00022862"/>
    </source>
</evidence>
<dbReference type="InterPro" id="IPR024706">
    <property type="entry name" value="Peroxiredoxin_AhpC-typ"/>
</dbReference>
<dbReference type="Gene3D" id="3.40.30.10">
    <property type="entry name" value="Glutaredoxin"/>
    <property type="match status" value="1"/>
</dbReference>
<dbReference type="InterPro" id="IPR013766">
    <property type="entry name" value="Thioredoxin_domain"/>
</dbReference>
<gene>
    <name evidence="7" type="ORF">SAMN04489720_0174</name>
</gene>
<keyword evidence="4" id="KW-0676">Redox-active center</keyword>
<evidence type="ECO:0000256" key="4">
    <source>
        <dbReference type="ARBA" id="ARBA00023284"/>
    </source>
</evidence>
<dbReference type="RefSeq" id="WP_231945112.1">
    <property type="nucleotide sequence ID" value="NZ_LT629695.1"/>
</dbReference>
<evidence type="ECO:0000256" key="1">
    <source>
        <dbReference type="ARBA" id="ARBA00022559"/>
    </source>
</evidence>
<organism evidence="7 8">
    <name type="scientific">Agrococcus jejuensis</name>
    <dbReference type="NCBI Taxonomy" id="399736"/>
    <lineage>
        <taxon>Bacteria</taxon>
        <taxon>Bacillati</taxon>
        <taxon>Actinomycetota</taxon>
        <taxon>Actinomycetes</taxon>
        <taxon>Micrococcales</taxon>
        <taxon>Microbacteriaceae</taxon>
        <taxon>Agrococcus</taxon>
    </lineage>
</organism>
<keyword evidence="2" id="KW-0049">Antioxidant</keyword>
<proteinExistence type="predicted"/>
<dbReference type="SUPFAM" id="SSF52833">
    <property type="entry name" value="Thioredoxin-like"/>
    <property type="match status" value="1"/>
</dbReference>
<evidence type="ECO:0000256" key="3">
    <source>
        <dbReference type="ARBA" id="ARBA00023002"/>
    </source>
</evidence>
<dbReference type="GO" id="GO:0004601">
    <property type="term" value="F:peroxidase activity"/>
    <property type="evidence" value="ECO:0007669"/>
    <property type="project" value="UniProtKB-KW"/>
</dbReference>
<dbReference type="InterPro" id="IPR036249">
    <property type="entry name" value="Thioredoxin-like_sf"/>
</dbReference>
<keyword evidence="1" id="KW-0575">Peroxidase</keyword>
<dbReference type="AlphaFoldDB" id="A0A1G7ZYP5"/>
<dbReference type="Pfam" id="PF00578">
    <property type="entry name" value="AhpC-TSA"/>
    <property type="match status" value="1"/>
</dbReference>
<dbReference type="CDD" id="cd03018">
    <property type="entry name" value="PRX_AhpE_like"/>
    <property type="match status" value="1"/>
</dbReference>
<dbReference type="STRING" id="399736.SAMN04489720_0174"/>
<evidence type="ECO:0000259" key="6">
    <source>
        <dbReference type="PROSITE" id="PS51352"/>
    </source>
</evidence>
<dbReference type="PIRSF" id="PIRSF000239">
    <property type="entry name" value="AHPC"/>
    <property type="match status" value="1"/>
</dbReference>
<dbReference type="PANTHER" id="PTHR43110">
    <property type="entry name" value="THIOL PEROXIDASE"/>
    <property type="match status" value="1"/>
</dbReference>
<dbReference type="InterPro" id="IPR050455">
    <property type="entry name" value="Tpx_Peroxidase_subfamily"/>
</dbReference>
<accession>A0A1G7ZYP5</accession>
<dbReference type="EMBL" id="LT629695">
    <property type="protein sequence ID" value="SDH13773.1"/>
    <property type="molecule type" value="Genomic_DNA"/>
</dbReference>
<feature type="domain" description="Thioredoxin" evidence="6">
    <location>
        <begin position="3"/>
        <end position="152"/>
    </location>
</feature>
<evidence type="ECO:0000256" key="5">
    <source>
        <dbReference type="PIRSR" id="PIRSR000239-1"/>
    </source>
</evidence>
<dbReference type="Proteomes" id="UP000198822">
    <property type="component" value="Chromosome I"/>
</dbReference>
<dbReference type="PROSITE" id="PS51352">
    <property type="entry name" value="THIOREDOXIN_2"/>
    <property type="match status" value="1"/>
</dbReference>
<keyword evidence="3" id="KW-0560">Oxidoreductase</keyword>
<dbReference type="PANTHER" id="PTHR43110:SF1">
    <property type="entry name" value="THIOL PEROXIDASE"/>
    <property type="match status" value="1"/>
</dbReference>
<name>A0A1G7ZYP5_9MICO</name>
<evidence type="ECO:0000313" key="8">
    <source>
        <dbReference type="Proteomes" id="UP000198822"/>
    </source>
</evidence>
<protein>
    <submittedName>
        <fullName evidence="7">Peroxiredoxin</fullName>
    </submittedName>
</protein>
<keyword evidence="8" id="KW-1185">Reference proteome</keyword>
<feature type="active site" description="Cysteine sulfenic acid (-SOH) intermediate; for peroxidase activity" evidence="5">
    <location>
        <position position="45"/>
    </location>
</feature>
<dbReference type="InterPro" id="IPR000866">
    <property type="entry name" value="AhpC/TSA"/>
</dbReference>
<reference evidence="8" key="1">
    <citation type="submission" date="2016-10" db="EMBL/GenBank/DDBJ databases">
        <authorList>
            <person name="Varghese N."/>
            <person name="Submissions S."/>
        </authorList>
    </citation>
    <scope>NUCLEOTIDE SEQUENCE [LARGE SCALE GENOMIC DNA]</scope>
    <source>
        <strain evidence="8">DSM 22002</strain>
    </source>
</reference>
<sequence>MGPTIGDIAPDFTLTDHRGEEVTLSELRGTPVALVFFPLAFTGTCTGELCELRDSIELFDDAGVELLAISVDSKATLAKFAEVEGYGFRLLADFWPHGEVASRYGAFLPERGFATRATYLIDATGLVAAAFRTEPGEARPIAAYREALAQLA</sequence>